<evidence type="ECO:0000313" key="9">
    <source>
        <dbReference type="Proteomes" id="UP001142489"/>
    </source>
</evidence>
<comment type="caution">
    <text evidence="8">The sequence shown here is derived from an EMBL/GenBank/DDBJ whole genome shotgun (WGS) entry which is preliminary data.</text>
</comment>
<keyword evidence="2" id="KW-0812">Transmembrane</keyword>
<dbReference type="Gene3D" id="3.40.50.2300">
    <property type="match status" value="1"/>
</dbReference>
<dbReference type="Pfam" id="PF01094">
    <property type="entry name" value="ANF_receptor"/>
    <property type="match status" value="1"/>
</dbReference>
<dbReference type="PRINTS" id="PR00248">
    <property type="entry name" value="GPCRMGR"/>
</dbReference>
<dbReference type="PANTHER" id="PTHR24061:SF599">
    <property type="entry name" value="G-PROTEIN COUPLED RECEPTORS FAMILY 3 PROFILE DOMAIN-CONTAINING PROTEIN"/>
    <property type="match status" value="1"/>
</dbReference>
<dbReference type="InterPro" id="IPR000068">
    <property type="entry name" value="GPCR_3_Ca_sens_rcpt-rel"/>
</dbReference>
<evidence type="ECO:0000256" key="3">
    <source>
        <dbReference type="ARBA" id="ARBA00022989"/>
    </source>
</evidence>
<evidence type="ECO:0000313" key="8">
    <source>
        <dbReference type="EMBL" id="KAJ7313851.1"/>
    </source>
</evidence>
<keyword evidence="5" id="KW-0675">Receptor</keyword>
<dbReference type="PANTHER" id="PTHR24061">
    <property type="entry name" value="CALCIUM-SENSING RECEPTOR-RELATED"/>
    <property type="match status" value="1"/>
</dbReference>
<gene>
    <name evidence="8" type="ORF">JRQ81_005603</name>
</gene>
<dbReference type="InterPro" id="IPR028082">
    <property type="entry name" value="Peripla_BP_I"/>
</dbReference>
<name>A0A9Q0XIM7_9SAUR</name>
<dbReference type="EMBL" id="JAPFRF010000012">
    <property type="protein sequence ID" value="KAJ7313851.1"/>
    <property type="molecule type" value="Genomic_DNA"/>
</dbReference>
<keyword evidence="3" id="KW-1133">Transmembrane helix</keyword>
<keyword evidence="6" id="KW-0325">Glycoprotein</keyword>
<dbReference type="SUPFAM" id="SSF53822">
    <property type="entry name" value="Periplasmic binding protein-like I"/>
    <property type="match status" value="1"/>
</dbReference>
<evidence type="ECO:0000256" key="6">
    <source>
        <dbReference type="ARBA" id="ARBA00023180"/>
    </source>
</evidence>
<protein>
    <recommendedName>
        <fullName evidence="7">Receptor ligand binding region domain-containing protein</fullName>
    </recommendedName>
</protein>
<dbReference type="InterPro" id="IPR001828">
    <property type="entry name" value="ANF_lig-bd_rcpt"/>
</dbReference>
<comment type="subcellular location">
    <subcellularLocation>
        <location evidence="1">Membrane</location>
        <topology evidence="1">Multi-pass membrane protein</topology>
    </subcellularLocation>
</comment>
<evidence type="ECO:0000256" key="5">
    <source>
        <dbReference type="ARBA" id="ARBA00023170"/>
    </source>
</evidence>
<keyword evidence="9" id="KW-1185">Reference proteome</keyword>
<accession>A0A9Q0XIM7</accession>
<feature type="domain" description="Receptor ligand binding region" evidence="7">
    <location>
        <begin position="31"/>
        <end position="118"/>
    </location>
</feature>
<dbReference type="AlphaFoldDB" id="A0A9Q0XIM7"/>
<evidence type="ECO:0000256" key="2">
    <source>
        <dbReference type="ARBA" id="ARBA00022692"/>
    </source>
</evidence>
<evidence type="ECO:0000256" key="1">
    <source>
        <dbReference type="ARBA" id="ARBA00004141"/>
    </source>
</evidence>
<evidence type="ECO:0000259" key="7">
    <source>
        <dbReference type="Pfam" id="PF01094"/>
    </source>
</evidence>
<dbReference type="GO" id="GO:0004930">
    <property type="term" value="F:G protein-coupled receptor activity"/>
    <property type="evidence" value="ECO:0007669"/>
    <property type="project" value="InterPro"/>
</dbReference>
<reference evidence="8" key="1">
    <citation type="journal article" date="2023" name="DNA Res.">
        <title>Chromosome-level genome assembly of Phrynocephalus forsythii using third-generation DNA sequencing and Hi-C analysis.</title>
        <authorList>
            <person name="Qi Y."/>
            <person name="Zhao W."/>
            <person name="Zhao Y."/>
            <person name="Niu C."/>
            <person name="Cao S."/>
            <person name="Zhang Y."/>
        </authorList>
    </citation>
    <scope>NUCLEOTIDE SEQUENCE</scope>
    <source>
        <tissue evidence="8">Muscle</tissue>
    </source>
</reference>
<keyword evidence="4" id="KW-0472">Membrane</keyword>
<sequence length="189" mass="22192">MNLQCVDYPSDRECYILFRVIPKNYQQIATLAFAVKEINENPHLLPNFTLGFHLYDNHFTALWTYHTTMLLIYSLGRFTPNYKCDTQHNVIAVIGGLDPQISFYVATVLDIYKIPQVGQFVWIKYTLDMRLNTLFILSQTQPKSFSMEVQHESSTYSISCWIVKEMLRNRTKKFENIMELRGNVSFLLL</sequence>
<dbReference type="InterPro" id="IPR000337">
    <property type="entry name" value="GPCR_3"/>
</dbReference>
<dbReference type="Proteomes" id="UP001142489">
    <property type="component" value="Unassembled WGS sequence"/>
</dbReference>
<organism evidence="8 9">
    <name type="scientific">Phrynocephalus forsythii</name>
    <dbReference type="NCBI Taxonomy" id="171643"/>
    <lineage>
        <taxon>Eukaryota</taxon>
        <taxon>Metazoa</taxon>
        <taxon>Chordata</taxon>
        <taxon>Craniata</taxon>
        <taxon>Vertebrata</taxon>
        <taxon>Euteleostomi</taxon>
        <taxon>Lepidosauria</taxon>
        <taxon>Squamata</taxon>
        <taxon>Bifurcata</taxon>
        <taxon>Unidentata</taxon>
        <taxon>Episquamata</taxon>
        <taxon>Toxicofera</taxon>
        <taxon>Iguania</taxon>
        <taxon>Acrodonta</taxon>
        <taxon>Agamidae</taxon>
        <taxon>Agaminae</taxon>
        <taxon>Phrynocephalus</taxon>
    </lineage>
</organism>
<proteinExistence type="predicted"/>
<evidence type="ECO:0000256" key="4">
    <source>
        <dbReference type="ARBA" id="ARBA00023136"/>
    </source>
</evidence>
<dbReference type="OrthoDB" id="9049533at2759"/>
<dbReference type="GO" id="GO:0005886">
    <property type="term" value="C:plasma membrane"/>
    <property type="evidence" value="ECO:0007669"/>
    <property type="project" value="TreeGrafter"/>
</dbReference>